<dbReference type="RefSeq" id="WP_035596068.1">
    <property type="nucleotide sequence ID" value="NZ_ARYM01000006.1"/>
</dbReference>
<dbReference type="InterPro" id="IPR042171">
    <property type="entry name" value="Acyl-CoA_hotdog"/>
</dbReference>
<dbReference type="PATRIC" id="fig|1280954.3.peg.1368"/>
<dbReference type="InterPro" id="IPR029069">
    <property type="entry name" value="HotDog_dom_sf"/>
</dbReference>
<evidence type="ECO:0000259" key="1">
    <source>
        <dbReference type="Pfam" id="PF13622"/>
    </source>
</evidence>
<feature type="domain" description="Acyl-CoA thioesterase-like N-terminal HotDog" evidence="1">
    <location>
        <begin position="22"/>
        <end position="104"/>
    </location>
</feature>
<dbReference type="InterPro" id="IPR049450">
    <property type="entry name" value="ACOT8-like_C"/>
</dbReference>
<dbReference type="Pfam" id="PF20789">
    <property type="entry name" value="4HBT_3C"/>
    <property type="match status" value="1"/>
</dbReference>
<proteinExistence type="predicted"/>
<accession>A0A062VKT5</accession>
<evidence type="ECO:0000313" key="4">
    <source>
        <dbReference type="Proteomes" id="UP000027100"/>
    </source>
</evidence>
<dbReference type="Gene3D" id="2.40.160.210">
    <property type="entry name" value="Acyl-CoA thioesterase, double hotdog domain"/>
    <property type="match status" value="1"/>
</dbReference>
<name>A0A062VKT5_9PROT</name>
<dbReference type="Proteomes" id="UP000027100">
    <property type="component" value="Unassembled WGS sequence"/>
</dbReference>
<dbReference type="InterPro" id="IPR049449">
    <property type="entry name" value="TesB_ACOT8-like_N"/>
</dbReference>
<feature type="domain" description="Acyl-CoA thioesterase-like C-terminal" evidence="2">
    <location>
        <begin position="124"/>
        <end position="259"/>
    </location>
</feature>
<gene>
    <name evidence="3" type="ORF">HPO_06748</name>
</gene>
<comment type="caution">
    <text evidence="3">The sequence shown here is derived from an EMBL/GenBank/DDBJ whole genome shotgun (WGS) entry which is preliminary data.</text>
</comment>
<dbReference type="SUPFAM" id="SSF54637">
    <property type="entry name" value="Thioesterase/thiol ester dehydrase-isomerase"/>
    <property type="match status" value="2"/>
</dbReference>
<dbReference type="STRING" id="1280954.HPO_06748"/>
<keyword evidence="4" id="KW-1185">Reference proteome</keyword>
<reference evidence="3 4" key="1">
    <citation type="journal article" date="2014" name="Antonie Van Leeuwenhoek">
        <title>Hyphomonas beringensis sp. nov. and Hyphomonas chukchiensis sp. nov., isolated from surface seawater of the Bering Sea and Chukchi Sea.</title>
        <authorList>
            <person name="Li C."/>
            <person name="Lai Q."/>
            <person name="Li G."/>
            <person name="Dong C."/>
            <person name="Wang J."/>
            <person name="Liao Y."/>
            <person name="Shao Z."/>
        </authorList>
    </citation>
    <scope>NUCLEOTIDE SEQUENCE [LARGE SCALE GENOMIC DNA]</scope>
    <source>
        <strain evidence="3 4">PS728</strain>
    </source>
</reference>
<dbReference type="AlphaFoldDB" id="A0A062VKT5"/>
<sequence>MNYTELLSSISRTADGTHRTNIPETWMQGRTAYGGLTAALCLEAARSLAPGLPARAAQIAFVGPVNGEVTCKAEVLRQGKNTVFVSVRMTGADGVLAEAIMTFGAPRQSSIDLVDLPAPELPAPEDVPPYFRNHQGPAFAQNFDMLIAGGTPPISGADKADVSIWMRHKDPATPMDATSLLALADAPPPAAMAMFREPGRISSMTWMAEFLTEDIETQDRWFLARHVAQTARNGYSSQEMLLWNKQRQPIMVGRQTIAVFV</sequence>
<evidence type="ECO:0000259" key="2">
    <source>
        <dbReference type="Pfam" id="PF20789"/>
    </source>
</evidence>
<protein>
    <recommendedName>
        <fullName evidence="5">Acyl-CoA thioesterase</fullName>
    </recommendedName>
</protein>
<organism evidence="3 4">
    <name type="scientific">Hyphomonas polymorpha PS728</name>
    <dbReference type="NCBI Taxonomy" id="1280954"/>
    <lineage>
        <taxon>Bacteria</taxon>
        <taxon>Pseudomonadati</taxon>
        <taxon>Pseudomonadota</taxon>
        <taxon>Alphaproteobacteria</taxon>
        <taxon>Hyphomonadales</taxon>
        <taxon>Hyphomonadaceae</taxon>
        <taxon>Hyphomonas</taxon>
    </lineage>
</organism>
<dbReference type="eggNOG" id="COG2050">
    <property type="taxonomic scope" value="Bacteria"/>
</dbReference>
<dbReference type="OrthoDB" id="7059210at2"/>
<dbReference type="Pfam" id="PF13622">
    <property type="entry name" value="4HBT_3"/>
    <property type="match status" value="1"/>
</dbReference>
<evidence type="ECO:0000313" key="3">
    <source>
        <dbReference type="EMBL" id="KCZ99247.1"/>
    </source>
</evidence>
<dbReference type="EMBL" id="ARYM01000006">
    <property type="protein sequence ID" value="KCZ99247.1"/>
    <property type="molecule type" value="Genomic_DNA"/>
</dbReference>
<evidence type="ECO:0008006" key="5">
    <source>
        <dbReference type="Google" id="ProtNLM"/>
    </source>
</evidence>